<dbReference type="SUPFAM" id="SSF50952">
    <property type="entry name" value="Soluble quinoprotein glucose dehydrogenase"/>
    <property type="match status" value="1"/>
</dbReference>
<proteinExistence type="predicted"/>
<accession>A0AAW1NU74</accession>
<name>A0AAW1NU74_9CHLO</name>
<evidence type="ECO:0000313" key="1">
    <source>
        <dbReference type="EMBL" id="KAK9799323.1"/>
    </source>
</evidence>
<dbReference type="InterPro" id="IPR011041">
    <property type="entry name" value="Quinoprot_gluc/sorb_DH_b-prop"/>
</dbReference>
<dbReference type="Proteomes" id="UP001465755">
    <property type="component" value="Unassembled WGS sequence"/>
</dbReference>
<comment type="caution">
    <text evidence="1">The sequence shown here is derived from an EMBL/GenBank/DDBJ whole genome shotgun (WGS) entry which is preliminary data.</text>
</comment>
<dbReference type="EMBL" id="JALJOQ010000091">
    <property type="protein sequence ID" value="KAK9799323.1"/>
    <property type="molecule type" value="Genomic_DNA"/>
</dbReference>
<reference evidence="1 2" key="1">
    <citation type="journal article" date="2024" name="Nat. Commun.">
        <title>Phylogenomics reveals the evolutionary origins of lichenization in chlorophyte algae.</title>
        <authorList>
            <person name="Puginier C."/>
            <person name="Libourel C."/>
            <person name="Otte J."/>
            <person name="Skaloud P."/>
            <person name="Haon M."/>
            <person name="Grisel S."/>
            <person name="Petersen M."/>
            <person name="Berrin J.G."/>
            <person name="Delaux P.M."/>
            <person name="Dal Grande F."/>
            <person name="Keller J."/>
        </authorList>
    </citation>
    <scope>NUCLEOTIDE SEQUENCE [LARGE SCALE GENOMIC DNA]</scope>
    <source>
        <strain evidence="1 2">SAG 2036</strain>
    </source>
</reference>
<gene>
    <name evidence="1" type="ORF">WJX73_000284</name>
</gene>
<organism evidence="1 2">
    <name type="scientific">Symbiochloris irregularis</name>
    <dbReference type="NCBI Taxonomy" id="706552"/>
    <lineage>
        <taxon>Eukaryota</taxon>
        <taxon>Viridiplantae</taxon>
        <taxon>Chlorophyta</taxon>
        <taxon>core chlorophytes</taxon>
        <taxon>Trebouxiophyceae</taxon>
        <taxon>Trebouxiales</taxon>
        <taxon>Trebouxiaceae</taxon>
        <taxon>Symbiochloris</taxon>
    </lineage>
</organism>
<dbReference type="AlphaFoldDB" id="A0AAW1NU74"/>
<protein>
    <submittedName>
        <fullName evidence="1">Uncharacterized protein</fullName>
    </submittedName>
</protein>
<keyword evidence="2" id="KW-1185">Reference proteome</keyword>
<sequence length="244" mass="26796">MAEAGLEVWRKAAQVLPPRHPVRNSHEVEEIRAALKACGRSQANLRTGQIQCQLHIPKVVGPPMFAPNGHDFAAMVKGFKGAALAHMDGHNAHHYSGGFCLMVFLEDGTKIPVLRGYPLTNHLDWAWSSDGQSLVCLDVTFETAEDPELRVVTTEVNPDTRCGDESVVLVAWTDGPDFVYSRVRLLDVLTPREVCVLDDQMVNEAVLGPIAYGAFSPMGDRLIMTGRMPGQKKKSGECARLFAF</sequence>
<evidence type="ECO:0000313" key="2">
    <source>
        <dbReference type="Proteomes" id="UP001465755"/>
    </source>
</evidence>